<dbReference type="RefSeq" id="WP_152213246.1">
    <property type="nucleotide sequence ID" value="NZ_WFLN01000007.1"/>
</dbReference>
<name>A0A833JEI7_9BACT</name>
<evidence type="ECO:0000313" key="3">
    <source>
        <dbReference type="Proteomes" id="UP000442694"/>
    </source>
</evidence>
<sequence>MVEVALLTLFLTFFKSILNRSLGFGIISVIFSFSTQNTFADIREITLYPSQDIRVFENSDLPTKTVRLGLTESIVNLKFVPCYIILNQIPILYSVLQSGVSCGTNISNRDSLSVDIIPEVNYKGANETYALTIGFNNNFDLTAGKRNWLFQSSIYYKFWDNKLQDSPYNIDTRQLLQLWGNVFDSNISIGFLHNDEKGQEESHSSFSSYFYYKQSLPLAWRQIGGARNTAALEYKAIGASFRKEFFNFFIFGIGVAFWTLTFDGIRASGPLPEIYIALDI</sequence>
<gene>
    <name evidence="2" type="ORF">GCL57_10230</name>
</gene>
<keyword evidence="1" id="KW-1133">Transmembrane helix</keyword>
<keyword evidence="1" id="KW-0472">Membrane</keyword>
<organism evidence="2 3">
    <name type="scientific">Fluviispira multicolorata</name>
    <dbReference type="NCBI Taxonomy" id="2654512"/>
    <lineage>
        <taxon>Bacteria</taxon>
        <taxon>Pseudomonadati</taxon>
        <taxon>Bdellovibrionota</taxon>
        <taxon>Oligoflexia</taxon>
        <taxon>Silvanigrellales</taxon>
        <taxon>Silvanigrellaceae</taxon>
        <taxon>Fluviispira</taxon>
    </lineage>
</organism>
<keyword evidence="3" id="KW-1185">Reference proteome</keyword>
<keyword evidence="1" id="KW-0812">Transmembrane</keyword>
<evidence type="ECO:0000313" key="2">
    <source>
        <dbReference type="EMBL" id="KAB8029904.1"/>
    </source>
</evidence>
<comment type="caution">
    <text evidence="2">The sequence shown here is derived from an EMBL/GenBank/DDBJ whole genome shotgun (WGS) entry which is preliminary data.</text>
</comment>
<reference evidence="2 3" key="1">
    <citation type="submission" date="2019-10" db="EMBL/GenBank/DDBJ databases">
        <title>New genus of Silvanigrellaceae.</title>
        <authorList>
            <person name="Pitt A."/>
            <person name="Hahn M.W."/>
        </authorList>
    </citation>
    <scope>NUCLEOTIDE SEQUENCE [LARGE SCALE GENOMIC DNA]</scope>
    <source>
        <strain evidence="2 3">33A1-SZDP</strain>
    </source>
</reference>
<dbReference type="Proteomes" id="UP000442694">
    <property type="component" value="Unassembled WGS sequence"/>
</dbReference>
<proteinExistence type="predicted"/>
<dbReference type="EMBL" id="WFLN01000007">
    <property type="protein sequence ID" value="KAB8029904.1"/>
    <property type="molecule type" value="Genomic_DNA"/>
</dbReference>
<feature type="transmembrane region" description="Helical" evidence="1">
    <location>
        <begin position="245"/>
        <end position="265"/>
    </location>
</feature>
<evidence type="ECO:0000256" key="1">
    <source>
        <dbReference type="SAM" id="Phobius"/>
    </source>
</evidence>
<dbReference type="AlphaFoldDB" id="A0A833JEI7"/>
<accession>A0A833JEI7</accession>
<protein>
    <submittedName>
        <fullName evidence="2">Uncharacterized protein</fullName>
    </submittedName>
</protein>